<gene>
    <name evidence="1" type="ORF">Pmi06nite_36590</name>
</gene>
<name>A0A8J3X6V0_9ACTN</name>
<dbReference type="AlphaFoldDB" id="A0A8J3X6V0"/>
<comment type="caution">
    <text evidence="1">The sequence shown here is derived from an EMBL/GenBank/DDBJ whole genome shotgun (WGS) entry which is preliminary data.</text>
</comment>
<reference evidence="1 2" key="1">
    <citation type="submission" date="2021-01" db="EMBL/GenBank/DDBJ databases">
        <title>Whole genome shotgun sequence of Planotetraspora mira NBRC 15435.</title>
        <authorList>
            <person name="Komaki H."/>
            <person name="Tamura T."/>
        </authorList>
    </citation>
    <scope>NUCLEOTIDE SEQUENCE [LARGE SCALE GENOMIC DNA]</scope>
    <source>
        <strain evidence="1 2">NBRC 15435</strain>
    </source>
</reference>
<sequence>MSFFLGTSPQIGSRTRRWTNFRLGGAKYMFSALNVPVQIRSRQLETDSMYFFIDRQLPDLSVEILQFPFTRGAA</sequence>
<dbReference type="Proteomes" id="UP000650628">
    <property type="component" value="Unassembled WGS sequence"/>
</dbReference>
<evidence type="ECO:0000313" key="2">
    <source>
        <dbReference type="Proteomes" id="UP000650628"/>
    </source>
</evidence>
<accession>A0A8J3X6V0</accession>
<organism evidence="1 2">
    <name type="scientific">Planotetraspora mira</name>
    <dbReference type="NCBI Taxonomy" id="58121"/>
    <lineage>
        <taxon>Bacteria</taxon>
        <taxon>Bacillati</taxon>
        <taxon>Actinomycetota</taxon>
        <taxon>Actinomycetes</taxon>
        <taxon>Streptosporangiales</taxon>
        <taxon>Streptosporangiaceae</taxon>
        <taxon>Planotetraspora</taxon>
    </lineage>
</organism>
<proteinExistence type="predicted"/>
<keyword evidence="2" id="KW-1185">Reference proteome</keyword>
<dbReference type="EMBL" id="BOOO01000018">
    <property type="protein sequence ID" value="GII30217.1"/>
    <property type="molecule type" value="Genomic_DNA"/>
</dbReference>
<protein>
    <submittedName>
        <fullName evidence="1">Uncharacterized protein</fullName>
    </submittedName>
</protein>
<evidence type="ECO:0000313" key="1">
    <source>
        <dbReference type="EMBL" id="GII30217.1"/>
    </source>
</evidence>